<evidence type="ECO:0000313" key="8">
    <source>
        <dbReference type="Proteomes" id="UP000680588"/>
    </source>
</evidence>
<dbReference type="SUPFAM" id="SSF52540">
    <property type="entry name" value="P-loop containing nucleoside triphosphate hydrolases"/>
    <property type="match status" value="1"/>
</dbReference>
<evidence type="ECO:0000256" key="1">
    <source>
        <dbReference type="SAM" id="MobiDB-lite"/>
    </source>
</evidence>
<dbReference type="Pfam" id="PF11784">
    <property type="entry name" value="DUF3320"/>
    <property type="match status" value="1"/>
</dbReference>
<dbReference type="InterPro" id="IPR025103">
    <property type="entry name" value="DUF4011"/>
</dbReference>
<dbReference type="InterPro" id="IPR041677">
    <property type="entry name" value="DNA2/NAM7_AAA_11"/>
</dbReference>
<dbReference type="Pfam" id="PF13086">
    <property type="entry name" value="AAA_11"/>
    <property type="match status" value="1"/>
</dbReference>
<feature type="domain" description="DUF3320" evidence="2">
    <location>
        <begin position="2004"/>
        <end position="2035"/>
    </location>
</feature>
<dbReference type="PANTHER" id="PTHR10887">
    <property type="entry name" value="DNA2/NAM7 HELICASE FAMILY"/>
    <property type="match status" value="1"/>
</dbReference>
<dbReference type="Proteomes" id="UP000680588">
    <property type="component" value="Chromosome"/>
</dbReference>
<dbReference type="Pfam" id="PF13195">
    <property type="entry name" value="DUF4011"/>
    <property type="match status" value="1"/>
</dbReference>
<dbReference type="InterPro" id="IPR047187">
    <property type="entry name" value="SF1_C_Upf1"/>
</dbReference>
<feature type="domain" description="DNA2/NAM7 helicase-like C-terminal" evidence="4">
    <location>
        <begin position="1564"/>
        <end position="1765"/>
    </location>
</feature>
<protein>
    <submittedName>
        <fullName evidence="7">DUF3320 domain-containing protein</fullName>
    </submittedName>
</protein>
<accession>A0A975XLA2</accession>
<feature type="region of interest" description="Disordered" evidence="1">
    <location>
        <begin position="136"/>
        <end position="200"/>
    </location>
</feature>
<dbReference type="EMBL" id="CP076456">
    <property type="protein sequence ID" value="QWQ36847.1"/>
    <property type="molecule type" value="Genomic_DNA"/>
</dbReference>
<feature type="domain" description="Swt1-like HEPN" evidence="5">
    <location>
        <begin position="11"/>
        <end position="122"/>
    </location>
</feature>
<dbReference type="InterPro" id="IPR041650">
    <property type="entry name" value="HEPN_Swt1"/>
</dbReference>
<dbReference type="Pfam" id="PF18741">
    <property type="entry name" value="MTES_1575"/>
    <property type="match status" value="1"/>
</dbReference>
<dbReference type="Pfam" id="PF18731">
    <property type="entry name" value="HEPN_Swt1"/>
    <property type="match status" value="1"/>
</dbReference>
<organism evidence="7 8">
    <name type="scientific">Arthrobacter sunyaminii</name>
    <dbReference type="NCBI Taxonomy" id="2816859"/>
    <lineage>
        <taxon>Bacteria</taxon>
        <taxon>Bacillati</taxon>
        <taxon>Actinomycetota</taxon>
        <taxon>Actinomycetes</taxon>
        <taxon>Micrococcales</taxon>
        <taxon>Micrococcaceae</taxon>
        <taxon>Arthrobacter</taxon>
    </lineage>
</organism>
<feature type="compositionally biased region" description="Low complexity" evidence="1">
    <location>
        <begin position="552"/>
        <end position="562"/>
    </location>
</feature>
<evidence type="ECO:0000259" key="4">
    <source>
        <dbReference type="Pfam" id="PF13087"/>
    </source>
</evidence>
<reference evidence="7" key="1">
    <citation type="submission" date="2021-06" db="EMBL/GenBank/DDBJ databases">
        <title>Novel species in genus Arthrobacter.</title>
        <authorList>
            <person name="Zhang G."/>
        </authorList>
    </citation>
    <scope>NUCLEOTIDE SEQUENCE</scope>
    <source>
        <strain evidence="7">Zg-ZUI122</strain>
    </source>
</reference>
<proteinExistence type="predicted"/>
<dbReference type="Gene3D" id="3.40.50.300">
    <property type="entry name" value="P-loop containing nucleotide triphosphate hydrolases"/>
    <property type="match status" value="3"/>
</dbReference>
<dbReference type="InterPro" id="IPR049468">
    <property type="entry name" value="Restrct_endonuc-II-like_dom"/>
</dbReference>
<dbReference type="GO" id="GO:0004386">
    <property type="term" value="F:helicase activity"/>
    <property type="evidence" value="ECO:0007669"/>
    <property type="project" value="InterPro"/>
</dbReference>
<dbReference type="KEGG" id="asun:KG104_03345"/>
<name>A0A975XLA2_9MICC</name>
<evidence type="ECO:0000313" key="7">
    <source>
        <dbReference type="EMBL" id="QWQ36847.1"/>
    </source>
</evidence>
<evidence type="ECO:0000259" key="6">
    <source>
        <dbReference type="Pfam" id="PF18741"/>
    </source>
</evidence>
<dbReference type="InterPro" id="IPR041679">
    <property type="entry name" value="DNA2/NAM7-like_C"/>
</dbReference>
<evidence type="ECO:0000259" key="2">
    <source>
        <dbReference type="Pfam" id="PF11784"/>
    </source>
</evidence>
<dbReference type="Gene3D" id="3.10.620.30">
    <property type="match status" value="1"/>
</dbReference>
<keyword evidence="8" id="KW-1185">Reference proteome</keyword>
<feature type="region of interest" description="Disordered" evidence="1">
    <location>
        <begin position="1934"/>
        <end position="1961"/>
    </location>
</feature>
<dbReference type="InterPro" id="IPR045055">
    <property type="entry name" value="DNA2/NAM7-like"/>
</dbReference>
<feature type="domain" description="Restriction endonuclease type II-like" evidence="6">
    <location>
        <begin position="1814"/>
        <end position="1911"/>
    </location>
</feature>
<feature type="domain" description="DNA2/NAM7 helicase helicase" evidence="3">
    <location>
        <begin position="861"/>
        <end position="945"/>
    </location>
</feature>
<feature type="region of interest" description="Disordered" evidence="1">
    <location>
        <begin position="552"/>
        <end position="572"/>
    </location>
</feature>
<dbReference type="InterPro" id="IPR027417">
    <property type="entry name" value="P-loop_NTPase"/>
</dbReference>
<sequence>MALSNREFIGRTLEILSKALEPYIDRAMAELSPGIDWPMLLARKDELAGRGLKTYKASDVQTQLRVLTERLGNLGYPFALPPEAGAYASELRQVRNLWAHNEPFTDDDVVRAIDTAVRLLRWMRLDKQVAEATELLQGFRSRPPAGTRPQEKPATATTDAPEPQQEAAEVPLPTPVPQPAIPAPNPAPEEPKEPEESFEASAEVAITLETASELSYAMSYNGSQVIDRLVVTNPGAELRGAVLTLRVSAEAGVVSRTSEHFLDIPAGASVTLSNPNLQVDPATMLQVEDRQQGTVLAELRVENDVVASASQDIELLGAQHWKLRRGLLAMESLAAFVQPNHPEIATLCAEASDLLKQDTGNGALNGYQSGPERADAIAWAIFRAVQKRQIRYSEPAPAWGQHAQRIRTPEQVLNGKFGTCMDTTVILAAALEFAGLQANLWLMSGHIFLGYWRDERNFQTPALEEASLLVNAVDMGDIRLLESTLATDSATHTAQEVHDAAYVKYLTGEMEDVCGVVDIYGARSAGIRPIPARIKTADGKIEVHEYTPAARTAPVAAPATGRRSAERTATKGVPPRISQWKNSLLDLSLRNRLINFTTTARFPLAVPEGRLGEFEDMISAGTRIRLTASDAVAAMQRERGIRYGRDLPQEQLAELLVKHRAVFADVTEAGYQSRMRNLAYKARTLVEETGANNLYLALGSLVWSLDGKELRSPLVLVPVLLSPTSKQGPYELVLDEAGGSTPNYCLLEKLRMEHGLDIPELAEPEEDDSGIDLDAALGAVRAAIQKKGLPFRVEPTVDLSILQFAKFRLWKDLDEHWEELSQNPLVKHLIHTPTEPFPESVTADTEQNLDELAARVPIPADSSQLHAIAEAVAGKTFVLEGPPGTGKSQTITNLLTRAVADGKRVLFVAEKRAALEVVQKRLNDVGMGVFALDLHDKGSKPVAVREQIKRALDHTADPDRQGLEAAVSELTKARRGLVRYASRLHEENDAELSFYTARTKELAVGAESQPLAIPASFVEKTSLDQLQQLRSVLAELPDVADPAAPGKNTPWGFINEALDPTRVQKVMQSARAFQSALDCCAPDAELMKVLMAARTPEDLAKVHGILQAGNLDLELLDEVGTKHWRSAVGGLDGQVTAFLSAAHPGLDKVAPEAIDLPLADIHAQAVAAAESGFFGRKKRLTAVLNQLTDVIRPDTVVKPKEVPALTEALLQVQTAARGLAEEAGSVPGVDLPDSWNPLTEAGQQMLKNSVQWLAWAASLVSVPKAAKKKTFVAALREYVESRPSATSAVRTAVGELALAAPELLKTAGVSAAQLEQWLDGQTLLERWNQTGGRRDLGRDGLPSLRRWIDFLGALEPLAAAGLSAARKELKSGTIAADDAVTAFERGLALAAQKERSAATGLETFEPRSHEKMIDRFITRSAAIREQLKVAVPAEVLAQRSFNPRSESGQMGKLQRQLSSKRGMKVRPLMENFGELITRITPCVLVSPDSVARFFPARSDLFDLVVFDEASQIRVADAVGAMGRGRSVVVVGDSKQMPPTSFAEASLDKDDDEDVTGDAVADEESILSECVVARVPRQWLTWHYRSQDESLIAFSNQQYYDSKLSSFPAPVHGDASAEADGYGVNFIRVDGHFNRSGKGKLLRTNPVEAEAVVAEIRSRFRASPKVYPSVGVVTFNLQQRAYIEALLRDSDDPRIAEALDAPDGLFVKNLENVQGDERDSILFSTGFSKNEKGYLPLNFGPLNRSGGERRLNVAVTRARRQVVVFSSFDPSDLRAEETSSLGIKHLRSYLDLAAQGTGALPSDGRRKPAVDRHREQIADALRERGLVVATDVGLSDFKVDLSIALPEDPQRPLMAVLLDTPVWASRGTVGDRDGLPTDVLSRMLRWPSVQRVWLPEWLTDSAAVGDRLEKEIRREDLLAELEVVEPEPVAVFKTAASKQGRGSGSDGGSSQPAEPAQVRRAPAVSPVPAPVAVPSNALPYIPWSVRWTGGIEYLDKLASSSRVRDTVRQVLDKIVEAEGPIHTARLAKLVCAEFDLNKVSGSRAASVVKLVDRKKFHVDRDGFVWPTSLDPATWLGYRENDESEVRKIEHVSLVEIGNAMVDLCRDAAGLEPEELKKQTIRVFGGKRVTAGIGQRLEAALSTALDAGKLGLGGNGLVLTNGTEQPAD</sequence>
<gene>
    <name evidence="7" type="ORF">KG104_03345</name>
</gene>
<evidence type="ECO:0000259" key="5">
    <source>
        <dbReference type="Pfam" id="PF18731"/>
    </source>
</evidence>
<evidence type="ECO:0000259" key="3">
    <source>
        <dbReference type="Pfam" id="PF13086"/>
    </source>
</evidence>
<dbReference type="PANTHER" id="PTHR10887:SF530">
    <property type="entry name" value="SUPERFAMILY I DNA HELICASES"/>
    <property type="match status" value="1"/>
</dbReference>
<feature type="compositionally biased region" description="Pro residues" evidence="1">
    <location>
        <begin position="172"/>
        <end position="188"/>
    </location>
</feature>
<dbReference type="InterPro" id="IPR021754">
    <property type="entry name" value="DUF3320"/>
</dbReference>
<dbReference type="CDD" id="cd18808">
    <property type="entry name" value="SF1_C_Upf1"/>
    <property type="match status" value="1"/>
</dbReference>
<dbReference type="Pfam" id="PF13087">
    <property type="entry name" value="AAA_12"/>
    <property type="match status" value="1"/>
</dbReference>
<dbReference type="RefSeq" id="WP_207347256.1">
    <property type="nucleotide sequence ID" value="NZ_CP076456.1"/>
</dbReference>